<name>A0A6J4UDP9_9BACT</name>
<sequence>MTNGSDSFDTGRAITWSDHDLTDALVFMRRIPTPYVDELYGIKNREGFAAYMKTFEDDVTEILGPILAGKDSLEIKSNLYQVPPDSGPYIDFVVTLAGDVDTIVQTVDAYISMGDLLIQFFRTRKARDEAVDEGADPWGRAYMYSGIRTLESMCLYHAHSSYYDPKRHPALRVESFSRGVHVGAVDHPAPGVQYTINVRIGVESYVYVTRADGHVIDHFKINDGKVTGLPRPDFLGDDSDLPSDEARGVPPLLQPDDSSA</sequence>
<evidence type="ECO:0000313" key="2">
    <source>
        <dbReference type="EMBL" id="CAA9547725.1"/>
    </source>
</evidence>
<proteinExistence type="predicted"/>
<dbReference type="EMBL" id="CADCWI010000040">
    <property type="protein sequence ID" value="CAA9547725.1"/>
    <property type="molecule type" value="Genomic_DNA"/>
</dbReference>
<feature type="region of interest" description="Disordered" evidence="1">
    <location>
        <begin position="231"/>
        <end position="260"/>
    </location>
</feature>
<gene>
    <name evidence="2" type="ORF">AVDCRST_MAG43-807</name>
</gene>
<evidence type="ECO:0000256" key="1">
    <source>
        <dbReference type="SAM" id="MobiDB-lite"/>
    </source>
</evidence>
<reference evidence="2" key="1">
    <citation type="submission" date="2020-02" db="EMBL/GenBank/DDBJ databases">
        <authorList>
            <person name="Meier V. D."/>
        </authorList>
    </citation>
    <scope>NUCLEOTIDE SEQUENCE</scope>
    <source>
        <strain evidence="2">AVDCRST_MAG43</strain>
    </source>
</reference>
<dbReference type="AlphaFoldDB" id="A0A6J4UDP9"/>
<organism evidence="2">
    <name type="scientific">uncultured Thermomicrobiales bacterium</name>
    <dbReference type="NCBI Taxonomy" id="1645740"/>
    <lineage>
        <taxon>Bacteria</taxon>
        <taxon>Pseudomonadati</taxon>
        <taxon>Thermomicrobiota</taxon>
        <taxon>Thermomicrobia</taxon>
        <taxon>Thermomicrobiales</taxon>
        <taxon>environmental samples</taxon>
    </lineage>
</organism>
<accession>A0A6J4UDP9</accession>
<protein>
    <submittedName>
        <fullName evidence="2">Uncharacterized protein</fullName>
    </submittedName>
</protein>